<dbReference type="Proteomes" id="UP000219374">
    <property type="component" value="Unassembled WGS sequence"/>
</dbReference>
<dbReference type="Pfam" id="PF06197">
    <property type="entry name" value="DUF998"/>
    <property type="match status" value="1"/>
</dbReference>
<reference evidence="2 3" key="1">
    <citation type="submission" date="2017-09" db="EMBL/GenBank/DDBJ databases">
        <authorList>
            <person name="Ehlers B."/>
            <person name="Leendertz F.H."/>
        </authorList>
    </citation>
    <scope>NUCLEOTIDE SEQUENCE [LARGE SCALE GENOMIC DNA]</scope>
    <source>
        <strain evidence="2 3">CGMCC 1.10978</strain>
    </source>
</reference>
<keyword evidence="1" id="KW-0472">Membrane</keyword>
<proteinExistence type="predicted"/>
<sequence>MSNVGIEPLFRLPVAPRQWGGLAAIALIGFLLVAVALQFVRADLDWQRATLSRYLTGPYGLLLRSMYCLLGLAIIGLAVGLYGGLQRSARSAAPVLLFVVAALALATVSIGDSYLPALAPDLHRFVHATAAQTAFLCVTTAMLLQAWRFRGDLRWRRRFPLAFVFAAACFLLLWLHVLWRPAAGGGIQKLIILLVVSWLTLHACWLWRMDADAADRPMAG</sequence>
<accession>A0A286CX18</accession>
<dbReference type="InterPro" id="IPR009339">
    <property type="entry name" value="DUF998"/>
</dbReference>
<evidence type="ECO:0008006" key="4">
    <source>
        <dbReference type="Google" id="ProtNLM"/>
    </source>
</evidence>
<name>A0A286CX18_9GAMM</name>
<evidence type="ECO:0000256" key="1">
    <source>
        <dbReference type="SAM" id="Phobius"/>
    </source>
</evidence>
<dbReference type="OrthoDB" id="5955493at2"/>
<feature type="transmembrane region" description="Helical" evidence="1">
    <location>
        <begin position="21"/>
        <end position="41"/>
    </location>
</feature>
<gene>
    <name evidence="2" type="ORF">SAMN06296416_101370</name>
</gene>
<evidence type="ECO:0000313" key="3">
    <source>
        <dbReference type="Proteomes" id="UP000219374"/>
    </source>
</evidence>
<keyword evidence="1" id="KW-0812">Transmembrane</keyword>
<feature type="transmembrane region" description="Helical" evidence="1">
    <location>
        <begin position="159"/>
        <end position="178"/>
    </location>
</feature>
<dbReference type="AlphaFoldDB" id="A0A286CX18"/>
<keyword evidence="1" id="KW-1133">Transmembrane helix</keyword>
<evidence type="ECO:0000313" key="2">
    <source>
        <dbReference type="EMBL" id="SOD50941.1"/>
    </source>
</evidence>
<protein>
    <recommendedName>
        <fullName evidence="4">DUF998 domain-containing protein</fullName>
    </recommendedName>
</protein>
<feature type="transmembrane region" description="Helical" evidence="1">
    <location>
        <begin position="61"/>
        <end position="83"/>
    </location>
</feature>
<feature type="transmembrane region" description="Helical" evidence="1">
    <location>
        <begin position="125"/>
        <end position="147"/>
    </location>
</feature>
<feature type="transmembrane region" description="Helical" evidence="1">
    <location>
        <begin position="190"/>
        <end position="208"/>
    </location>
</feature>
<dbReference type="RefSeq" id="WP_097120166.1">
    <property type="nucleotide sequence ID" value="NZ_OCND01000001.1"/>
</dbReference>
<feature type="transmembrane region" description="Helical" evidence="1">
    <location>
        <begin position="95"/>
        <end position="119"/>
    </location>
</feature>
<keyword evidence="3" id="KW-1185">Reference proteome</keyword>
<organism evidence="2 3">
    <name type="scientific">Pseudoxanthomonas wuyuanensis</name>
    <dbReference type="NCBI Taxonomy" id="1073196"/>
    <lineage>
        <taxon>Bacteria</taxon>
        <taxon>Pseudomonadati</taxon>
        <taxon>Pseudomonadota</taxon>
        <taxon>Gammaproteobacteria</taxon>
        <taxon>Lysobacterales</taxon>
        <taxon>Lysobacteraceae</taxon>
        <taxon>Pseudoxanthomonas</taxon>
    </lineage>
</organism>
<dbReference type="EMBL" id="OCND01000001">
    <property type="protein sequence ID" value="SOD50941.1"/>
    <property type="molecule type" value="Genomic_DNA"/>
</dbReference>